<protein>
    <recommendedName>
        <fullName evidence="2">Putative Flp pilus-assembly TadG-like N-terminal domain-containing protein</fullName>
    </recommendedName>
</protein>
<evidence type="ECO:0000256" key="1">
    <source>
        <dbReference type="SAM" id="Phobius"/>
    </source>
</evidence>
<feature type="transmembrane region" description="Helical" evidence="1">
    <location>
        <begin position="20"/>
        <end position="46"/>
    </location>
</feature>
<dbReference type="OrthoDB" id="4808490at2"/>
<organism evidence="3 4">
    <name type="scientific">Protaetiibacter larvae</name>
    <dbReference type="NCBI Taxonomy" id="2592654"/>
    <lineage>
        <taxon>Bacteria</taxon>
        <taxon>Bacillati</taxon>
        <taxon>Actinomycetota</taxon>
        <taxon>Actinomycetes</taxon>
        <taxon>Micrococcales</taxon>
        <taxon>Microbacteriaceae</taxon>
        <taxon>Protaetiibacter</taxon>
    </lineage>
</organism>
<dbReference type="Pfam" id="PF13400">
    <property type="entry name" value="Tad"/>
    <property type="match status" value="1"/>
</dbReference>
<evidence type="ECO:0000313" key="4">
    <source>
        <dbReference type="Proteomes" id="UP000322159"/>
    </source>
</evidence>
<accession>A0A5C1Y9B1</accession>
<evidence type="ECO:0000313" key="3">
    <source>
        <dbReference type="EMBL" id="QEO10461.1"/>
    </source>
</evidence>
<evidence type="ECO:0000259" key="2">
    <source>
        <dbReference type="Pfam" id="PF13400"/>
    </source>
</evidence>
<dbReference type="InterPro" id="IPR028087">
    <property type="entry name" value="Tad_N"/>
</dbReference>
<sequence length="153" mass="16014">MTGQALRRRRAAFAGDEGSILPLTIFFGFLALAVVLVVTAATSLYLEKKRLFTLADGAALVGAEAFELDAVALTPSGPRPLLTDEEVSAAVAAYLDGNPTPEFEELAVDAAFTPDGRSATVTVSSTWRPPVVTVFVPDGIRIDATATARSVFG</sequence>
<keyword evidence="1" id="KW-0472">Membrane</keyword>
<gene>
    <name evidence="3" type="ORF">FLP23_10855</name>
</gene>
<dbReference type="RefSeq" id="WP_149325878.1">
    <property type="nucleotide sequence ID" value="NZ_CP043504.1"/>
</dbReference>
<dbReference type="Proteomes" id="UP000322159">
    <property type="component" value="Chromosome"/>
</dbReference>
<keyword evidence="1" id="KW-0812">Transmembrane</keyword>
<name>A0A5C1Y9B1_9MICO</name>
<feature type="domain" description="Putative Flp pilus-assembly TadG-like N-terminal" evidence="2">
    <location>
        <begin position="18"/>
        <end position="63"/>
    </location>
</feature>
<dbReference type="AlphaFoldDB" id="A0A5C1Y9B1"/>
<dbReference type="EMBL" id="CP043504">
    <property type="protein sequence ID" value="QEO10461.1"/>
    <property type="molecule type" value="Genomic_DNA"/>
</dbReference>
<keyword evidence="4" id="KW-1185">Reference proteome</keyword>
<proteinExistence type="predicted"/>
<keyword evidence="1" id="KW-1133">Transmembrane helix</keyword>
<reference evidence="3 4" key="1">
    <citation type="submission" date="2019-09" db="EMBL/GenBank/DDBJ databases">
        <title>Genome sequencing of strain KACC 19322.</title>
        <authorList>
            <person name="Heo J."/>
            <person name="Kim S.-J."/>
            <person name="Kim J.-S."/>
            <person name="Hong S.-B."/>
            <person name="Kwon S.-W."/>
        </authorList>
    </citation>
    <scope>NUCLEOTIDE SEQUENCE [LARGE SCALE GENOMIC DNA]</scope>
    <source>
        <strain evidence="3 4">KACC 19322</strain>
    </source>
</reference>
<dbReference type="KEGG" id="lyk:FLP23_10855"/>